<feature type="transmembrane region" description="Helical" evidence="2">
    <location>
        <begin position="62"/>
        <end position="82"/>
    </location>
</feature>
<dbReference type="EMBL" id="CAJHJF010001286">
    <property type="protein sequence ID" value="CAD6914502.1"/>
    <property type="molecule type" value="Genomic_DNA"/>
</dbReference>
<feature type="transmembrane region" description="Helical" evidence="2">
    <location>
        <begin position="381"/>
        <end position="403"/>
    </location>
</feature>
<feature type="transmembrane region" description="Helical" evidence="2">
    <location>
        <begin position="206"/>
        <end position="229"/>
    </location>
</feature>
<keyword evidence="2" id="KW-0812">Transmembrane</keyword>
<keyword evidence="2" id="KW-1133">Transmembrane helix</keyword>
<sequence length="539" mass="60482">MTVFNYPEWILITLRVTIALLSVYLAVCFIVIVEKVRRRSPWVLQFRRGEKESIVVPHTQNSWTVCCTIFYMLVLALACHAYDTNKKRKPIQHIPLWAICVWIPVAIGVWLQLWGMVITAAPRQLTGALTSSRIPARFLNAVILSFAPLAFVIIMVPTAISDYHWHRVVAKDWPAFQYRYQDQTELSREMLVNAQKIWNHLLRSSLMLSCTCIAWFSFGVVLASLYFGIVWRTIFSLRETQEAIQRRLTNVGSINTRRVNHLPVRSLFMKPAAKISQRDQYTGNRLASSQFSPDSTDSDPTHLCVVSSTARREIVPIPIWRPDDPVASRTRMGHQYARNMPTYFVVQCGCILLGGFSTLIGVVATLYPAMEAQSRAPIMPIGFAVIYHITLAIGAANLASVAYSSFGTPFSTLLQADMSAAQTTLPRNPIGDVTNSSDSTSGRVYSPKTATVRLNRVEIVCQTEKDHHELPRQVRENLLMQAVETLVKRPSSILRPRPPEDIVLCSPGQNPTSPGSGAAGLHPILVLPALSFTYYDDER</sequence>
<dbReference type="AlphaFoldDB" id="A0A9N8QBB0"/>
<keyword evidence="2" id="KW-0472">Membrane</keyword>
<comment type="caution">
    <text evidence="3">The sequence shown here is derived from an EMBL/GenBank/DDBJ whole genome shotgun (WGS) entry which is preliminary data.</text>
</comment>
<feature type="transmembrane region" description="Helical" evidence="2">
    <location>
        <begin position="138"/>
        <end position="160"/>
    </location>
</feature>
<feature type="compositionally biased region" description="Polar residues" evidence="1">
    <location>
        <begin position="433"/>
        <end position="443"/>
    </location>
</feature>
<evidence type="ECO:0000313" key="4">
    <source>
        <dbReference type="Proteomes" id="UP000836404"/>
    </source>
</evidence>
<feature type="transmembrane region" description="Helical" evidence="2">
    <location>
        <begin position="344"/>
        <end position="369"/>
    </location>
</feature>
<dbReference type="Proteomes" id="UP000836404">
    <property type="component" value="Unassembled WGS sequence"/>
</dbReference>
<gene>
    <name evidence="3" type="ORF">JKILLFL_G4312</name>
</gene>
<evidence type="ECO:0000313" key="3">
    <source>
        <dbReference type="EMBL" id="CAD6914502.1"/>
    </source>
</evidence>
<feature type="transmembrane region" description="Helical" evidence="2">
    <location>
        <begin position="12"/>
        <end position="33"/>
    </location>
</feature>
<evidence type="ECO:0000256" key="2">
    <source>
        <dbReference type="SAM" id="Phobius"/>
    </source>
</evidence>
<organism evidence="3 4">
    <name type="scientific">Tilletia laevis</name>
    <dbReference type="NCBI Taxonomy" id="157183"/>
    <lineage>
        <taxon>Eukaryota</taxon>
        <taxon>Fungi</taxon>
        <taxon>Dikarya</taxon>
        <taxon>Basidiomycota</taxon>
        <taxon>Ustilaginomycotina</taxon>
        <taxon>Exobasidiomycetes</taxon>
        <taxon>Tilletiales</taxon>
        <taxon>Tilletiaceae</taxon>
        <taxon>Tilletia</taxon>
    </lineage>
</organism>
<feature type="region of interest" description="Disordered" evidence="1">
    <location>
        <begin position="425"/>
        <end position="445"/>
    </location>
</feature>
<feature type="transmembrane region" description="Helical" evidence="2">
    <location>
        <begin position="94"/>
        <end position="118"/>
    </location>
</feature>
<reference evidence="3 4" key="1">
    <citation type="submission" date="2020-10" db="EMBL/GenBank/DDBJ databases">
        <authorList>
            <person name="Sedaghatjoo S."/>
        </authorList>
    </citation>
    <scope>NUCLEOTIDE SEQUENCE [LARGE SCALE GENOMIC DNA]</scope>
    <source>
        <strain evidence="3 4">LLFL</strain>
    </source>
</reference>
<keyword evidence="4" id="KW-1185">Reference proteome</keyword>
<name>A0A9N8QBB0_9BASI</name>
<accession>A0A9N8QBB0</accession>
<proteinExistence type="predicted"/>
<evidence type="ECO:0000256" key="1">
    <source>
        <dbReference type="SAM" id="MobiDB-lite"/>
    </source>
</evidence>
<protein>
    <submittedName>
        <fullName evidence="3">Uncharacterized protein</fullName>
    </submittedName>
</protein>